<organism evidence="1">
    <name type="scientific">Amphimedon queenslandica</name>
    <name type="common">Sponge</name>
    <dbReference type="NCBI Taxonomy" id="400682"/>
    <lineage>
        <taxon>Eukaryota</taxon>
        <taxon>Metazoa</taxon>
        <taxon>Porifera</taxon>
        <taxon>Demospongiae</taxon>
        <taxon>Heteroscleromorpha</taxon>
        <taxon>Haplosclerida</taxon>
        <taxon>Niphatidae</taxon>
        <taxon>Amphimedon</taxon>
    </lineage>
</organism>
<evidence type="ECO:0000313" key="1">
    <source>
        <dbReference type="EnsemblMetazoa" id="Aqu2.1.16104_001"/>
    </source>
</evidence>
<dbReference type="EnsemblMetazoa" id="Aqu2.1.16104_001">
    <property type="protein sequence ID" value="Aqu2.1.16104_001"/>
    <property type="gene ID" value="Aqu2.1.16104"/>
</dbReference>
<sequence>VNKRTQPSQLREVYAVNPTRLLQYWPYHLSQKRNSCQQVTITMMRYRHYDDEISAEP</sequence>
<protein>
    <submittedName>
        <fullName evidence="1">Uncharacterized protein</fullName>
    </submittedName>
</protein>
<dbReference type="AlphaFoldDB" id="A0A1X7TMD1"/>
<proteinExistence type="predicted"/>
<reference evidence="1" key="1">
    <citation type="submission" date="2017-05" db="UniProtKB">
        <authorList>
            <consortium name="EnsemblMetazoa"/>
        </authorList>
    </citation>
    <scope>IDENTIFICATION</scope>
</reference>
<name>A0A1X7TMD1_AMPQE</name>
<accession>A0A1X7TMD1</accession>
<dbReference type="InParanoid" id="A0A1X7TMD1"/>